<dbReference type="InterPro" id="IPR014519">
    <property type="entry name" value="UCP024492"/>
</dbReference>
<dbReference type="Proteomes" id="UP000679992">
    <property type="component" value="Unassembled WGS sequence"/>
</dbReference>
<dbReference type="PANTHER" id="PTHR39337:SF1">
    <property type="entry name" value="BLR5642 PROTEIN"/>
    <property type="match status" value="1"/>
</dbReference>
<gene>
    <name evidence="1" type="ORF">J42TS3_16750</name>
</gene>
<evidence type="ECO:0008006" key="3">
    <source>
        <dbReference type="Google" id="ProtNLM"/>
    </source>
</evidence>
<dbReference type="RefSeq" id="WP_213654396.1">
    <property type="nucleotide sequence ID" value="NZ_BOSL01000004.1"/>
</dbReference>
<dbReference type="InterPro" id="IPR007438">
    <property type="entry name" value="DUF488"/>
</dbReference>
<comment type="caution">
    <text evidence="1">The sequence shown here is derived from an EMBL/GenBank/DDBJ whole genome shotgun (WGS) entry which is preliminary data.</text>
</comment>
<dbReference type="PIRSF" id="PIRSF024492">
    <property type="entry name" value="UCP024492"/>
    <property type="match status" value="1"/>
</dbReference>
<dbReference type="Pfam" id="PF04343">
    <property type="entry name" value="DUF488"/>
    <property type="match status" value="1"/>
</dbReference>
<proteinExistence type="predicted"/>
<protein>
    <recommendedName>
        <fullName evidence="3">DNA repair protein</fullName>
    </recommendedName>
</protein>
<accession>A0ABQ4M9H4</accession>
<evidence type="ECO:0000313" key="1">
    <source>
        <dbReference type="EMBL" id="GIP52640.1"/>
    </source>
</evidence>
<dbReference type="PANTHER" id="PTHR39337">
    <property type="entry name" value="BLR5642 PROTEIN"/>
    <property type="match status" value="1"/>
</dbReference>
<name>A0ABQ4M9H4_9BACL</name>
<evidence type="ECO:0000313" key="2">
    <source>
        <dbReference type="Proteomes" id="UP000679992"/>
    </source>
</evidence>
<dbReference type="EMBL" id="BOSL01000004">
    <property type="protein sequence ID" value="GIP52640.1"/>
    <property type="molecule type" value="Genomic_DNA"/>
</dbReference>
<keyword evidence="2" id="KW-1185">Reference proteome</keyword>
<reference evidence="1 2" key="1">
    <citation type="submission" date="2021-03" db="EMBL/GenBank/DDBJ databases">
        <title>Antimicrobial resistance genes in bacteria isolated from Japanese honey, and their potential for conferring macrolide and lincosamide resistance in the American foulbrood pathogen Paenibacillus larvae.</title>
        <authorList>
            <person name="Okamoto M."/>
            <person name="Kumagai M."/>
            <person name="Kanamori H."/>
            <person name="Takamatsu D."/>
        </authorList>
    </citation>
    <scope>NUCLEOTIDE SEQUENCE [LARGE SCALE GENOMIC DNA]</scope>
    <source>
        <strain evidence="1 2">J42TS3</strain>
    </source>
</reference>
<sequence>MNIFTIGHSDHSQEDFIAMLGVANIEFVADVRAFPASRKHPQFRKEDMIEWLSGGNIGYQHFPQLGGRRGESSLVGTSLNEGWNNPSFHNYADYTLSEEFSAGIEELVNKAASMNLAYMCSERHPARCHRLLISNWLTVNGWDVYHIIDNSRGESELVKHQLGKWGAMPIIEEDGAIVYPKMG</sequence>
<organism evidence="1 2">
    <name type="scientific">Paenibacillus vini</name>
    <dbReference type="NCBI Taxonomy" id="1476024"/>
    <lineage>
        <taxon>Bacteria</taxon>
        <taxon>Bacillati</taxon>
        <taxon>Bacillota</taxon>
        <taxon>Bacilli</taxon>
        <taxon>Bacillales</taxon>
        <taxon>Paenibacillaceae</taxon>
        <taxon>Paenibacillus</taxon>
    </lineage>
</organism>